<feature type="binding site" evidence="10">
    <location>
        <position position="37"/>
    </location>
    <ligand>
        <name>a divalent metal cation</name>
        <dbReference type="ChEBI" id="CHEBI:60240"/>
    </ligand>
</feature>
<evidence type="ECO:0000256" key="2">
    <source>
        <dbReference type="ARBA" id="ARBA00001936"/>
    </source>
</evidence>
<feature type="binding site" evidence="10">
    <location>
        <position position="177"/>
    </location>
    <ligand>
        <name>a divalent metal cation</name>
        <dbReference type="ChEBI" id="CHEBI:60240"/>
    </ligand>
</feature>
<evidence type="ECO:0000256" key="10">
    <source>
        <dbReference type="HAMAP-Rule" id="MF_02227"/>
    </source>
</evidence>
<feature type="binding site" evidence="10">
    <location>
        <begin position="146"/>
        <end position="149"/>
    </location>
    <ligand>
        <name>substrate</name>
    </ligand>
</feature>
<dbReference type="EC" id="5.1.3.1" evidence="7 10"/>
<protein>
    <recommendedName>
        <fullName evidence="7 10">Ribulose-phosphate 3-epimerase</fullName>
        <ecNumber evidence="7 10">5.1.3.1</ecNumber>
    </recommendedName>
</protein>
<feature type="binding site" evidence="10">
    <location>
        <begin position="199"/>
        <end position="200"/>
    </location>
    <ligand>
        <name>substrate</name>
    </ligand>
</feature>
<evidence type="ECO:0000256" key="4">
    <source>
        <dbReference type="ARBA" id="ARBA00001947"/>
    </source>
</evidence>
<evidence type="ECO:0000256" key="11">
    <source>
        <dbReference type="PIRNR" id="PIRNR001461"/>
    </source>
</evidence>
<comment type="pathway">
    <text evidence="10">Carbohydrate degradation.</text>
</comment>
<comment type="cofactor">
    <cofactor evidence="3">
        <name>Co(2+)</name>
        <dbReference type="ChEBI" id="CHEBI:48828"/>
    </cofactor>
</comment>
<evidence type="ECO:0000313" key="12">
    <source>
        <dbReference type="EMBL" id="MFD2259461.1"/>
    </source>
</evidence>
<dbReference type="PANTHER" id="PTHR11749">
    <property type="entry name" value="RIBULOSE-5-PHOSPHATE-3-EPIMERASE"/>
    <property type="match status" value="1"/>
</dbReference>
<comment type="cofactor">
    <cofactor evidence="4">
        <name>Zn(2+)</name>
        <dbReference type="ChEBI" id="CHEBI:29105"/>
    </cofactor>
</comment>
<dbReference type="InterPro" id="IPR013785">
    <property type="entry name" value="Aldolase_TIM"/>
</dbReference>
<evidence type="ECO:0000256" key="8">
    <source>
        <dbReference type="ARBA" id="ARBA00022723"/>
    </source>
</evidence>
<comment type="caution">
    <text evidence="12">The sequence shown here is derived from an EMBL/GenBank/DDBJ whole genome shotgun (WGS) entry which is preliminary data.</text>
</comment>
<dbReference type="InterPro" id="IPR026019">
    <property type="entry name" value="Ribul_P_3_epim"/>
</dbReference>
<dbReference type="InterPro" id="IPR011060">
    <property type="entry name" value="RibuloseP-bd_barrel"/>
</dbReference>
<feature type="binding site" evidence="10">
    <location>
        <position position="70"/>
    </location>
    <ligand>
        <name>substrate</name>
    </ligand>
</feature>
<keyword evidence="9 10" id="KW-0413">Isomerase</keyword>
<evidence type="ECO:0000256" key="7">
    <source>
        <dbReference type="ARBA" id="ARBA00013188"/>
    </source>
</evidence>
<feature type="active site" description="Proton acceptor" evidence="10">
    <location>
        <position position="39"/>
    </location>
</feature>
<keyword evidence="10 11" id="KW-0119">Carbohydrate metabolism</keyword>
<dbReference type="NCBIfam" id="NF004076">
    <property type="entry name" value="PRK05581.1-4"/>
    <property type="match status" value="1"/>
</dbReference>
<feature type="binding site" evidence="10">
    <location>
        <begin position="177"/>
        <end position="179"/>
    </location>
    <ligand>
        <name>substrate</name>
    </ligand>
</feature>
<evidence type="ECO:0000256" key="6">
    <source>
        <dbReference type="ARBA" id="ARBA00009541"/>
    </source>
</evidence>
<feature type="active site" description="Proton donor" evidence="10">
    <location>
        <position position="177"/>
    </location>
</feature>
<dbReference type="PROSITE" id="PS01086">
    <property type="entry name" value="RIBUL_P_3_EPIMER_2"/>
    <property type="match status" value="1"/>
</dbReference>
<dbReference type="RefSeq" id="WP_165277232.1">
    <property type="nucleotide sequence ID" value="NZ_BAABGS010000018.1"/>
</dbReference>
<dbReference type="GO" id="GO:0004750">
    <property type="term" value="F:D-ribulose-phosphate 3-epimerase activity"/>
    <property type="evidence" value="ECO:0007669"/>
    <property type="project" value="UniProtKB-EC"/>
</dbReference>
<dbReference type="Pfam" id="PF00834">
    <property type="entry name" value="Ribul_P_3_epim"/>
    <property type="match status" value="1"/>
</dbReference>
<dbReference type="HAMAP" id="MF_02227">
    <property type="entry name" value="RPE"/>
    <property type="match status" value="1"/>
</dbReference>
<evidence type="ECO:0000313" key="13">
    <source>
        <dbReference type="Proteomes" id="UP001597373"/>
    </source>
</evidence>
<feature type="binding site" evidence="10">
    <location>
        <position position="12"/>
    </location>
    <ligand>
        <name>substrate</name>
    </ligand>
</feature>
<dbReference type="NCBIfam" id="TIGR01163">
    <property type="entry name" value="rpe"/>
    <property type="match status" value="1"/>
</dbReference>
<feature type="binding site" evidence="10">
    <location>
        <position position="70"/>
    </location>
    <ligand>
        <name>a divalent metal cation</name>
        <dbReference type="ChEBI" id="CHEBI:60240"/>
    </ligand>
</feature>
<proteinExistence type="inferred from homology"/>
<dbReference type="PROSITE" id="PS01085">
    <property type="entry name" value="RIBUL_P_3_EPIMER_1"/>
    <property type="match status" value="1"/>
</dbReference>
<reference evidence="13" key="1">
    <citation type="journal article" date="2019" name="Int. J. Syst. Evol. Microbiol.">
        <title>The Global Catalogue of Microorganisms (GCM) 10K type strain sequencing project: providing services to taxonomists for standard genome sequencing and annotation.</title>
        <authorList>
            <consortium name="The Broad Institute Genomics Platform"/>
            <consortium name="The Broad Institute Genome Sequencing Center for Infectious Disease"/>
            <person name="Wu L."/>
            <person name="Ma J."/>
        </authorList>
    </citation>
    <scope>NUCLEOTIDE SEQUENCE [LARGE SCALE GENOMIC DNA]</scope>
    <source>
        <strain evidence="13">KCTC 23707</strain>
    </source>
</reference>
<accession>A0ABW5DIR0</accession>
<evidence type="ECO:0000256" key="3">
    <source>
        <dbReference type="ARBA" id="ARBA00001941"/>
    </source>
</evidence>
<organism evidence="12 13">
    <name type="scientific">Chelativorans composti</name>
    <dbReference type="NCBI Taxonomy" id="768533"/>
    <lineage>
        <taxon>Bacteria</taxon>
        <taxon>Pseudomonadati</taxon>
        <taxon>Pseudomonadota</taxon>
        <taxon>Alphaproteobacteria</taxon>
        <taxon>Hyphomicrobiales</taxon>
        <taxon>Phyllobacteriaceae</taxon>
        <taxon>Chelativorans</taxon>
    </lineage>
</organism>
<comment type="similarity">
    <text evidence="6 10 11">Belongs to the ribulose-phosphate 3-epimerase family.</text>
</comment>
<evidence type="ECO:0000256" key="1">
    <source>
        <dbReference type="ARBA" id="ARBA00001782"/>
    </source>
</evidence>
<name>A0ABW5DIR0_9HYPH</name>
<comment type="catalytic activity">
    <reaction evidence="1 10 11">
        <text>D-ribulose 5-phosphate = D-xylulose 5-phosphate</text>
        <dbReference type="Rhea" id="RHEA:13677"/>
        <dbReference type="ChEBI" id="CHEBI:57737"/>
        <dbReference type="ChEBI" id="CHEBI:58121"/>
        <dbReference type="EC" id="5.1.3.1"/>
    </reaction>
</comment>
<dbReference type="EMBL" id="JBHUIR010000020">
    <property type="protein sequence ID" value="MFD2259461.1"/>
    <property type="molecule type" value="Genomic_DNA"/>
</dbReference>
<gene>
    <name evidence="10 12" type="primary">rpe</name>
    <name evidence="12" type="ORF">ACFSMZ_06755</name>
</gene>
<comment type="function">
    <text evidence="10">Catalyzes the reversible epimerization of D-ribulose 5-phosphate to D-xylulose 5-phosphate.</text>
</comment>
<comment type="cofactor">
    <cofactor evidence="5">
        <name>Fe(2+)</name>
        <dbReference type="ChEBI" id="CHEBI:29033"/>
    </cofactor>
</comment>
<dbReference type="SUPFAM" id="SSF51366">
    <property type="entry name" value="Ribulose-phoshate binding barrel"/>
    <property type="match status" value="1"/>
</dbReference>
<comment type="cofactor">
    <cofactor evidence="2">
        <name>Mn(2+)</name>
        <dbReference type="ChEBI" id="CHEBI:29035"/>
    </cofactor>
</comment>
<evidence type="ECO:0000256" key="9">
    <source>
        <dbReference type="ARBA" id="ARBA00023235"/>
    </source>
</evidence>
<keyword evidence="13" id="KW-1185">Reference proteome</keyword>
<sequence>MSTKRPIAIAPSILSADFSRLGEEVETVAAAGADWIHLDVMDGHFVPNITFGPAVVKSIRNRTDKVFDCHLMISPADPYLAAFAEAGCDVLTVHAEAGPHLHRSLQTIRNLGIKAGVSLNPATPVSAVEHVLDDVDLILIMTVNPGFGGQAFIPAMLEKIRQVRALVGDRPIDIEVDGGVTAANAGDVAAAGANILVAGSAVFKGNSEESYRANISAIRAAAEAAAI</sequence>
<keyword evidence="8 10" id="KW-0479">Metal-binding</keyword>
<evidence type="ECO:0000256" key="5">
    <source>
        <dbReference type="ARBA" id="ARBA00001954"/>
    </source>
</evidence>
<dbReference type="InterPro" id="IPR000056">
    <property type="entry name" value="Ribul_P_3_epim-like"/>
</dbReference>
<dbReference type="Gene3D" id="3.20.20.70">
    <property type="entry name" value="Aldolase class I"/>
    <property type="match status" value="1"/>
</dbReference>
<dbReference type="PIRSF" id="PIRSF001461">
    <property type="entry name" value="RPE"/>
    <property type="match status" value="1"/>
</dbReference>
<feature type="binding site" evidence="10">
    <location>
        <position position="39"/>
    </location>
    <ligand>
        <name>a divalent metal cation</name>
        <dbReference type="ChEBI" id="CHEBI:60240"/>
    </ligand>
</feature>
<comment type="cofactor">
    <cofactor evidence="10">
        <name>a divalent metal cation</name>
        <dbReference type="ChEBI" id="CHEBI:60240"/>
    </cofactor>
    <text evidence="10">Binds 1 divalent metal cation per subunit.</text>
</comment>
<dbReference type="CDD" id="cd00429">
    <property type="entry name" value="RPE"/>
    <property type="match status" value="1"/>
</dbReference>
<dbReference type="Proteomes" id="UP001597373">
    <property type="component" value="Unassembled WGS sequence"/>
</dbReference>